<dbReference type="EMBL" id="JADQDC010000001">
    <property type="protein sequence ID" value="MBF9149543.1"/>
    <property type="molecule type" value="Genomic_DNA"/>
</dbReference>
<reference evidence="3 4" key="1">
    <citation type="submission" date="2020-11" db="EMBL/GenBank/DDBJ databases">
        <title>The genome sequence of Novosphingobium sp. 1Y9A.</title>
        <authorList>
            <person name="Liu Y."/>
        </authorList>
    </citation>
    <scope>NUCLEOTIDE SEQUENCE [LARGE SCALE GENOMIC DNA]</scope>
    <source>
        <strain evidence="3 4">1Y9A</strain>
    </source>
</reference>
<evidence type="ECO:0000256" key="1">
    <source>
        <dbReference type="SAM" id="MobiDB-lite"/>
    </source>
</evidence>
<evidence type="ECO:0000256" key="2">
    <source>
        <dbReference type="SAM" id="SignalP"/>
    </source>
</evidence>
<feature type="compositionally biased region" description="Low complexity" evidence="1">
    <location>
        <begin position="23"/>
        <end position="37"/>
    </location>
</feature>
<sequence>MKKTTILIATAALAALVGGCAKPAPEATPTAEATEAPMMEDTVSASASDPAAAPSAAPTRAGNDTTRSENDTTK</sequence>
<keyword evidence="4" id="KW-1185">Reference proteome</keyword>
<comment type="caution">
    <text evidence="3">The sequence shown here is derived from an EMBL/GenBank/DDBJ whole genome shotgun (WGS) entry which is preliminary data.</text>
</comment>
<feature type="signal peptide" evidence="2">
    <location>
        <begin position="1"/>
        <end position="23"/>
    </location>
</feature>
<evidence type="ECO:0000313" key="4">
    <source>
        <dbReference type="Proteomes" id="UP000600799"/>
    </source>
</evidence>
<evidence type="ECO:0000313" key="3">
    <source>
        <dbReference type="EMBL" id="MBF9149543.1"/>
    </source>
</evidence>
<dbReference type="PROSITE" id="PS51257">
    <property type="entry name" value="PROKAR_LIPOPROTEIN"/>
    <property type="match status" value="1"/>
</dbReference>
<protein>
    <submittedName>
        <fullName evidence="3">Uncharacterized protein</fullName>
    </submittedName>
</protein>
<feature type="compositionally biased region" description="Low complexity" evidence="1">
    <location>
        <begin position="44"/>
        <end position="58"/>
    </location>
</feature>
<feature type="region of interest" description="Disordered" evidence="1">
    <location>
        <begin position="21"/>
        <end position="74"/>
    </location>
</feature>
<name>A0ABS0HB91_9SPHN</name>
<gene>
    <name evidence="3" type="ORF">I2488_00865</name>
</gene>
<keyword evidence="2" id="KW-0732">Signal</keyword>
<proteinExistence type="predicted"/>
<dbReference type="RefSeq" id="WP_196273919.1">
    <property type="nucleotide sequence ID" value="NZ_JADQDC010000001.1"/>
</dbReference>
<organism evidence="3 4">
    <name type="scientific">Novosphingobium jiangmenense</name>
    <dbReference type="NCBI Taxonomy" id="2791981"/>
    <lineage>
        <taxon>Bacteria</taxon>
        <taxon>Pseudomonadati</taxon>
        <taxon>Pseudomonadota</taxon>
        <taxon>Alphaproteobacteria</taxon>
        <taxon>Sphingomonadales</taxon>
        <taxon>Sphingomonadaceae</taxon>
        <taxon>Novosphingobium</taxon>
    </lineage>
</organism>
<dbReference type="Proteomes" id="UP000600799">
    <property type="component" value="Unassembled WGS sequence"/>
</dbReference>
<feature type="chain" id="PRO_5046857179" evidence="2">
    <location>
        <begin position="24"/>
        <end position="74"/>
    </location>
</feature>
<accession>A0ABS0HB91</accession>